<dbReference type="Pfam" id="PF02049">
    <property type="entry name" value="FliE"/>
    <property type="match status" value="1"/>
</dbReference>
<dbReference type="PRINTS" id="PR01006">
    <property type="entry name" value="FLGHOOKFLIE"/>
</dbReference>
<keyword evidence="6" id="KW-0969">Cilium</keyword>
<dbReference type="PANTHER" id="PTHR34653:SF1">
    <property type="entry name" value="FLAGELLAR HOOK-BASAL BODY COMPLEX PROTEIN FLIE"/>
    <property type="match status" value="1"/>
</dbReference>
<protein>
    <recommendedName>
        <fullName evidence="4 5">Flagellar hook-basal body complex protein FliE</fullName>
    </recommendedName>
</protein>
<dbReference type="HAMAP" id="MF_00724">
    <property type="entry name" value="FliE"/>
    <property type="match status" value="1"/>
</dbReference>
<sequence>MAIPIGIGNGDLAGLNPASEIKELNPNNILGSGGGSVQSDNGSGSFADTLLNSINKVNELQNTADKSAEAIATGQSSNIHQAMIDMEKANDSFELMMQVRNKIVTAYNTIMQMQV</sequence>
<proteinExistence type="inferred from homology"/>
<evidence type="ECO:0000256" key="3">
    <source>
        <dbReference type="ARBA" id="ARBA00023143"/>
    </source>
</evidence>
<dbReference type="EMBL" id="SHMQ01000053">
    <property type="protein sequence ID" value="RZV36800.1"/>
    <property type="molecule type" value="Genomic_DNA"/>
</dbReference>
<evidence type="ECO:0000313" key="7">
    <source>
        <dbReference type="Proteomes" id="UP000322454"/>
    </source>
</evidence>
<dbReference type="Proteomes" id="UP000322454">
    <property type="component" value="Unassembled WGS sequence"/>
</dbReference>
<evidence type="ECO:0000256" key="2">
    <source>
        <dbReference type="ARBA" id="ARBA00009272"/>
    </source>
</evidence>
<dbReference type="GO" id="GO:0005198">
    <property type="term" value="F:structural molecule activity"/>
    <property type="evidence" value="ECO:0007669"/>
    <property type="project" value="UniProtKB-UniRule"/>
</dbReference>
<organism evidence="6 7">
    <name type="scientific">Candidatus Acidulodesulfobacterium acidiphilum</name>
    <dbReference type="NCBI Taxonomy" id="2597224"/>
    <lineage>
        <taxon>Bacteria</taxon>
        <taxon>Deltaproteobacteria</taxon>
        <taxon>Candidatus Acidulodesulfobacterales</taxon>
        <taxon>Candidatus Acidulodesulfobacterium</taxon>
    </lineage>
</organism>
<keyword evidence="3 4" id="KW-0975">Bacterial flagellum</keyword>
<dbReference type="PANTHER" id="PTHR34653">
    <property type="match status" value="1"/>
</dbReference>
<dbReference type="AlphaFoldDB" id="A0A520X6H6"/>
<dbReference type="InterPro" id="IPR001624">
    <property type="entry name" value="FliE"/>
</dbReference>
<evidence type="ECO:0000256" key="4">
    <source>
        <dbReference type="HAMAP-Rule" id="MF_00724"/>
    </source>
</evidence>
<dbReference type="GO" id="GO:0009425">
    <property type="term" value="C:bacterial-type flagellum basal body"/>
    <property type="evidence" value="ECO:0007669"/>
    <property type="project" value="UniProtKB-SubCell"/>
</dbReference>
<evidence type="ECO:0000256" key="5">
    <source>
        <dbReference type="NCBIfam" id="TIGR00205"/>
    </source>
</evidence>
<evidence type="ECO:0000256" key="1">
    <source>
        <dbReference type="ARBA" id="ARBA00004117"/>
    </source>
</evidence>
<name>A0A520X6H6_9DELT</name>
<gene>
    <name evidence="4 6" type="primary">fliE</name>
    <name evidence="6" type="ORF">EVJ48_09985</name>
</gene>
<dbReference type="GO" id="GO:0003774">
    <property type="term" value="F:cytoskeletal motor activity"/>
    <property type="evidence" value="ECO:0007669"/>
    <property type="project" value="InterPro"/>
</dbReference>
<reference evidence="6 7" key="1">
    <citation type="submission" date="2019-01" db="EMBL/GenBank/DDBJ databases">
        <title>Insights into ecological role of a new deltaproteobacterial order Candidatus Sinidesulfobacterales (Sva0485) by metagenomics and metatranscriptomics.</title>
        <authorList>
            <person name="Tan S."/>
            <person name="Liu J."/>
            <person name="Fang Y."/>
            <person name="Hedlund B."/>
            <person name="Lian Z.-H."/>
            <person name="Huang L.-Y."/>
            <person name="Li J.-T."/>
            <person name="Huang L.-N."/>
            <person name="Li W.-J."/>
            <person name="Jiang H.-C."/>
            <person name="Dong H.-L."/>
            <person name="Shu W.-S."/>
        </authorList>
    </citation>
    <scope>NUCLEOTIDE SEQUENCE [LARGE SCALE GENOMIC DNA]</scope>
    <source>
        <strain evidence="6">AP4</strain>
    </source>
</reference>
<comment type="caution">
    <text evidence="6">The sequence shown here is derived from an EMBL/GenBank/DDBJ whole genome shotgun (WGS) entry which is preliminary data.</text>
</comment>
<comment type="subcellular location">
    <subcellularLocation>
        <location evidence="1 4">Bacterial flagellum basal body</location>
    </subcellularLocation>
</comment>
<dbReference type="GO" id="GO:0071973">
    <property type="term" value="P:bacterial-type flagellum-dependent cell motility"/>
    <property type="evidence" value="ECO:0007669"/>
    <property type="project" value="InterPro"/>
</dbReference>
<evidence type="ECO:0000313" key="6">
    <source>
        <dbReference type="EMBL" id="RZV36800.1"/>
    </source>
</evidence>
<dbReference type="NCBIfam" id="TIGR00205">
    <property type="entry name" value="fliE"/>
    <property type="match status" value="1"/>
</dbReference>
<comment type="similarity">
    <text evidence="2 4">Belongs to the FliE family.</text>
</comment>
<keyword evidence="6" id="KW-0282">Flagellum</keyword>
<accession>A0A520X6H6</accession>
<keyword evidence="6" id="KW-0966">Cell projection</keyword>